<dbReference type="KEGG" id="xba:C7S18_07585"/>
<dbReference type="Pfam" id="PF01345">
    <property type="entry name" value="DUF11"/>
    <property type="match status" value="1"/>
</dbReference>
<dbReference type="SUPFAM" id="SSF141072">
    <property type="entry name" value="CalX-like"/>
    <property type="match status" value="1"/>
</dbReference>
<protein>
    <recommendedName>
        <fullName evidence="2">DUF11 domain-containing protein</fullName>
    </recommendedName>
</protein>
<name>A0A2P1PQE7_9GAMM</name>
<dbReference type="InterPro" id="IPR001434">
    <property type="entry name" value="OmcB-like_DUF11"/>
</dbReference>
<dbReference type="EMBL" id="CP027860">
    <property type="protein sequence ID" value="AVP97063.1"/>
    <property type="molecule type" value="Genomic_DNA"/>
</dbReference>
<proteinExistence type="predicted"/>
<reference evidence="3 4" key="2">
    <citation type="submission" date="2018-03" db="EMBL/GenBank/DDBJ databases">
        <authorList>
            <person name="Keele B.F."/>
        </authorList>
    </citation>
    <scope>NUCLEOTIDE SEQUENCE [LARGE SCALE GENOMIC DNA]</scope>
    <source>
        <strain evidence="3 4">D13</strain>
    </source>
</reference>
<evidence type="ECO:0000313" key="4">
    <source>
        <dbReference type="Proteomes" id="UP000241074"/>
    </source>
</evidence>
<evidence type="ECO:0000259" key="2">
    <source>
        <dbReference type="Pfam" id="PF01345"/>
    </source>
</evidence>
<dbReference type="Proteomes" id="UP000241074">
    <property type="component" value="Chromosome"/>
</dbReference>
<feature type="compositionally biased region" description="Polar residues" evidence="1">
    <location>
        <begin position="234"/>
        <end position="249"/>
    </location>
</feature>
<gene>
    <name evidence="3" type="ORF">C7S18_07585</name>
</gene>
<organism evidence="3 4">
    <name type="scientific">Ahniella affigens</name>
    <dbReference type="NCBI Taxonomy" id="2021234"/>
    <lineage>
        <taxon>Bacteria</taxon>
        <taxon>Pseudomonadati</taxon>
        <taxon>Pseudomonadota</taxon>
        <taxon>Gammaproteobacteria</taxon>
        <taxon>Lysobacterales</taxon>
        <taxon>Rhodanobacteraceae</taxon>
        <taxon>Ahniella</taxon>
    </lineage>
</organism>
<evidence type="ECO:0000256" key="1">
    <source>
        <dbReference type="SAM" id="MobiDB-lite"/>
    </source>
</evidence>
<dbReference type="InterPro" id="IPR038081">
    <property type="entry name" value="CalX-like_sf"/>
</dbReference>
<sequence length="265" mass="27142">MGLSLVANTVVAGGPAVLLTESFGSTIVEEGGNGDTYTLALSNQPTGNVTVTVLVGSNIQVVSASVLTFTTSNWNTPQTVSLNAVDDTLPEGTHFELVNHSVSGGGFGGATTPIVQVTIFDNDRAITDLAVTMQLVNNPIGPGQRISYLVDVTNLSAENALVPFFAMGTPNDTDDMSWVCVADPGASCPMSGQGPPLHTISLAGGTGVSYLVDVTVSPLVTEGAPINAVASVEANDSTDPELSNNSASRTDLVGPDSLFRNGFEL</sequence>
<dbReference type="AlphaFoldDB" id="A0A2P1PQE7"/>
<accession>A0A2P1PQE7</accession>
<keyword evidence="4" id="KW-1185">Reference proteome</keyword>
<evidence type="ECO:0000313" key="3">
    <source>
        <dbReference type="EMBL" id="AVP97063.1"/>
    </source>
</evidence>
<feature type="domain" description="DUF11" evidence="2">
    <location>
        <begin position="128"/>
        <end position="250"/>
    </location>
</feature>
<reference evidence="3 4" key="1">
    <citation type="submission" date="2018-03" db="EMBL/GenBank/DDBJ databases">
        <title>Ahniella affigens gen. nov., sp. nov., a gammaproteobacterium isolated from sandy soil near a stream.</title>
        <authorList>
            <person name="Ko Y."/>
            <person name="Kim J.-H."/>
        </authorList>
    </citation>
    <scope>NUCLEOTIDE SEQUENCE [LARGE SCALE GENOMIC DNA]</scope>
    <source>
        <strain evidence="3 4">D13</strain>
    </source>
</reference>
<feature type="region of interest" description="Disordered" evidence="1">
    <location>
        <begin position="232"/>
        <end position="253"/>
    </location>
</feature>